<feature type="transmembrane region" description="Helical" evidence="8">
    <location>
        <begin position="2100"/>
        <end position="2121"/>
    </location>
</feature>
<keyword evidence="5 8" id="KW-0472">Membrane</keyword>
<organism evidence="13 14">
    <name type="scientific">Blastocystis sp. subtype 1 (strain ATCC 50177 / NandII)</name>
    <dbReference type="NCBI Taxonomy" id="478820"/>
    <lineage>
        <taxon>Eukaryota</taxon>
        <taxon>Sar</taxon>
        <taxon>Stramenopiles</taxon>
        <taxon>Bigyra</taxon>
        <taxon>Opalozoa</taxon>
        <taxon>Opalinata</taxon>
        <taxon>Blastocystidae</taxon>
        <taxon>Blastocystis</taxon>
    </lineage>
</organism>
<dbReference type="OrthoDB" id="196201at2759"/>
<feature type="chain" id="PRO_5008274444" evidence="9">
    <location>
        <begin position="23"/>
        <end position="2457"/>
    </location>
</feature>
<feature type="transmembrane region" description="Helical" evidence="8">
    <location>
        <begin position="1924"/>
        <end position="1945"/>
    </location>
</feature>
<evidence type="ECO:0000256" key="8">
    <source>
        <dbReference type="SAM" id="Phobius"/>
    </source>
</evidence>
<feature type="transmembrane region" description="Helical" evidence="8">
    <location>
        <begin position="88"/>
        <end position="110"/>
    </location>
</feature>
<reference evidence="13 14" key="1">
    <citation type="submission" date="2016-05" db="EMBL/GenBank/DDBJ databases">
        <title>Nuclear genome of Blastocystis sp. subtype 1 NandII.</title>
        <authorList>
            <person name="Gentekaki E."/>
            <person name="Curtis B."/>
            <person name="Stairs C."/>
            <person name="Eme L."/>
            <person name="Herman E."/>
            <person name="Klimes V."/>
            <person name="Arias M.C."/>
            <person name="Elias M."/>
            <person name="Hilliou F."/>
            <person name="Klute M."/>
            <person name="Malik S.-B."/>
            <person name="Pightling A."/>
            <person name="Rachubinski R."/>
            <person name="Salas D."/>
            <person name="Schlacht A."/>
            <person name="Suga H."/>
            <person name="Archibald J."/>
            <person name="Ball S.G."/>
            <person name="Clark G."/>
            <person name="Dacks J."/>
            <person name="Van Der Giezen M."/>
            <person name="Tsaousis A."/>
            <person name="Roger A."/>
        </authorList>
    </citation>
    <scope>NUCLEOTIDE SEQUENCE [LARGE SCALE GENOMIC DNA]</scope>
    <source>
        <strain evidence="14">ATCC 50177 / NandII</strain>
    </source>
</reference>
<gene>
    <name evidence="13" type="ORF">AV274_5098</name>
</gene>
<keyword evidence="6" id="KW-0175">Coiled coil</keyword>
<keyword evidence="4 8" id="KW-1133">Transmembrane helix</keyword>
<dbReference type="EMBL" id="LXWW01000445">
    <property type="protein sequence ID" value="OAO13205.1"/>
    <property type="molecule type" value="Genomic_DNA"/>
</dbReference>
<dbReference type="Proteomes" id="UP000078348">
    <property type="component" value="Unassembled WGS sequence"/>
</dbReference>
<feature type="transmembrane region" description="Helical" evidence="8">
    <location>
        <begin position="637"/>
        <end position="654"/>
    </location>
</feature>
<name>A0A196S832_BLAHN</name>
<feature type="transmembrane region" description="Helical" evidence="8">
    <location>
        <begin position="1885"/>
        <end position="1904"/>
    </location>
</feature>
<evidence type="ECO:0000256" key="9">
    <source>
        <dbReference type="SAM" id="SignalP"/>
    </source>
</evidence>
<feature type="domain" description="Piezo THU9 and anchor" evidence="12">
    <location>
        <begin position="1888"/>
        <end position="2122"/>
    </location>
</feature>
<accession>A0A196S832</accession>
<feature type="transmembrane region" description="Helical" evidence="8">
    <location>
        <begin position="692"/>
        <end position="711"/>
    </location>
</feature>
<keyword evidence="3 8" id="KW-0812">Transmembrane</keyword>
<feature type="transmembrane region" description="Helical" evidence="8">
    <location>
        <begin position="1308"/>
        <end position="1327"/>
    </location>
</feature>
<feature type="transmembrane region" description="Helical" evidence="8">
    <location>
        <begin position="1986"/>
        <end position="2002"/>
    </location>
</feature>
<feature type="transmembrane region" description="Helical" evidence="8">
    <location>
        <begin position="612"/>
        <end position="630"/>
    </location>
</feature>
<comment type="caution">
    <text evidence="13">The sequence shown here is derived from an EMBL/GenBank/DDBJ whole genome shotgun (WGS) entry which is preliminary data.</text>
</comment>
<dbReference type="InterPro" id="IPR031334">
    <property type="entry name" value="Piezo_cap_dom"/>
</dbReference>
<feature type="domain" description="Piezo transmembrane helical unit" evidence="11">
    <location>
        <begin position="1685"/>
        <end position="1822"/>
    </location>
</feature>
<proteinExistence type="inferred from homology"/>
<dbReference type="PANTHER" id="PTHR13167:SF25">
    <property type="entry name" value="PIEZO-TYPE MECHANOSENSITIVE ION CHANNEL COMPONENT"/>
    <property type="match status" value="1"/>
</dbReference>
<evidence type="ECO:0000256" key="3">
    <source>
        <dbReference type="ARBA" id="ARBA00022692"/>
    </source>
</evidence>
<evidence type="ECO:0000256" key="7">
    <source>
        <dbReference type="SAM" id="MobiDB-lite"/>
    </source>
</evidence>
<feature type="transmembrane region" description="Helical" evidence="8">
    <location>
        <begin position="130"/>
        <end position="156"/>
    </location>
</feature>
<dbReference type="GO" id="GO:0042391">
    <property type="term" value="P:regulation of membrane potential"/>
    <property type="evidence" value="ECO:0007669"/>
    <property type="project" value="TreeGrafter"/>
</dbReference>
<feature type="transmembrane region" description="Helical" evidence="8">
    <location>
        <begin position="268"/>
        <end position="299"/>
    </location>
</feature>
<feature type="transmembrane region" description="Helical" evidence="8">
    <location>
        <begin position="464"/>
        <end position="486"/>
    </location>
</feature>
<evidence type="ECO:0000256" key="5">
    <source>
        <dbReference type="ARBA" id="ARBA00023136"/>
    </source>
</evidence>
<feature type="transmembrane region" description="Helical" evidence="8">
    <location>
        <begin position="1210"/>
        <end position="1226"/>
    </location>
</feature>
<evidence type="ECO:0000259" key="10">
    <source>
        <dbReference type="Pfam" id="PF12166"/>
    </source>
</evidence>
<evidence type="ECO:0000313" key="13">
    <source>
        <dbReference type="EMBL" id="OAO13205.1"/>
    </source>
</evidence>
<comment type="subcellular location">
    <subcellularLocation>
        <location evidence="1">Membrane</location>
        <topology evidence="1">Multi-pass membrane protein</topology>
    </subcellularLocation>
</comment>
<dbReference type="GO" id="GO:0050982">
    <property type="term" value="P:detection of mechanical stimulus"/>
    <property type="evidence" value="ECO:0007669"/>
    <property type="project" value="TreeGrafter"/>
</dbReference>
<feature type="transmembrane region" description="Helical" evidence="8">
    <location>
        <begin position="1238"/>
        <end position="1258"/>
    </location>
</feature>
<feature type="compositionally biased region" description="Low complexity" evidence="7">
    <location>
        <begin position="956"/>
        <end position="985"/>
    </location>
</feature>
<feature type="transmembrane region" description="Helical" evidence="8">
    <location>
        <begin position="1093"/>
        <end position="1110"/>
    </location>
</feature>
<evidence type="ECO:0000256" key="6">
    <source>
        <dbReference type="SAM" id="Coils"/>
    </source>
</evidence>
<protein>
    <submittedName>
        <fullName evidence="13">Uncharacterized protein</fullName>
    </submittedName>
</protein>
<dbReference type="InterPro" id="IPR056768">
    <property type="entry name" value="THU_Piezo"/>
</dbReference>
<keyword evidence="14" id="KW-1185">Reference proteome</keyword>
<evidence type="ECO:0000259" key="11">
    <source>
        <dbReference type="Pfam" id="PF23188"/>
    </source>
</evidence>
<dbReference type="Pfam" id="PF24874">
    <property type="entry name" value="Piezo_THU9_anchor"/>
    <property type="match status" value="1"/>
</dbReference>
<feature type="region of interest" description="Disordered" evidence="7">
    <location>
        <begin position="951"/>
        <end position="985"/>
    </location>
</feature>
<evidence type="ECO:0000256" key="1">
    <source>
        <dbReference type="ARBA" id="ARBA00004141"/>
    </source>
</evidence>
<feature type="transmembrane region" description="Helical" evidence="8">
    <location>
        <begin position="498"/>
        <end position="520"/>
    </location>
</feature>
<feature type="transmembrane region" description="Helical" evidence="8">
    <location>
        <begin position="168"/>
        <end position="191"/>
    </location>
</feature>
<feature type="transmembrane region" description="Helical" evidence="8">
    <location>
        <begin position="1724"/>
        <end position="1745"/>
    </location>
</feature>
<dbReference type="InterPro" id="IPR027272">
    <property type="entry name" value="Piezo"/>
</dbReference>
<evidence type="ECO:0000256" key="4">
    <source>
        <dbReference type="ARBA" id="ARBA00022989"/>
    </source>
</evidence>
<dbReference type="GO" id="GO:0071260">
    <property type="term" value="P:cellular response to mechanical stimulus"/>
    <property type="evidence" value="ECO:0007669"/>
    <property type="project" value="TreeGrafter"/>
</dbReference>
<evidence type="ECO:0000259" key="12">
    <source>
        <dbReference type="Pfam" id="PF24874"/>
    </source>
</evidence>
<evidence type="ECO:0000256" key="2">
    <source>
        <dbReference type="ARBA" id="ARBA00007821"/>
    </source>
</evidence>
<dbReference type="InterPro" id="IPR056770">
    <property type="entry name" value="Piezo_THU9_anchor"/>
</dbReference>
<feature type="transmembrane region" description="Helical" evidence="8">
    <location>
        <begin position="814"/>
        <end position="835"/>
    </location>
</feature>
<feature type="transmembrane region" description="Helical" evidence="8">
    <location>
        <begin position="244"/>
        <end position="262"/>
    </location>
</feature>
<feature type="transmembrane region" description="Helical" evidence="8">
    <location>
        <begin position="880"/>
        <end position="897"/>
    </location>
</feature>
<feature type="domain" description="Piezo non-specific cation channel cap" evidence="10">
    <location>
        <begin position="2174"/>
        <end position="2442"/>
    </location>
</feature>
<dbReference type="GO" id="GO:0016020">
    <property type="term" value="C:membrane"/>
    <property type="evidence" value="ECO:0007669"/>
    <property type="project" value="UniProtKB-SubCell"/>
</dbReference>
<dbReference type="GO" id="GO:0005261">
    <property type="term" value="F:monoatomic cation channel activity"/>
    <property type="evidence" value="ECO:0007669"/>
    <property type="project" value="TreeGrafter"/>
</dbReference>
<dbReference type="Pfam" id="PF12166">
    <property type="entry name" value="Piezo_cap"/>
    <property type="match status" value="1"/>
</dbReference>
<feature type="transmembrane region" description="Helical" evidence="8">
    <location>
        <begin position="406"/>
        <end position="425"/>
    </location>
</feature>
<feature type="transmembrane region" description="Helical" evidence="8">
    <location>
        <begin position="770"/>
        <end position="802"/>
    </location>
</feature>
<feature type="transmembrane region" description="Helical" evidence="8">
    <location>
        <begin position="349"/>
        <end position="367"/>
    </location>
</feature>
<feature type="transmembrane region" description="Helical" evidence="8">
    <location>
        <begin position="586"/>
        <end position="606"/>
    </location>
</feature>
<dbReference type="Pfam" id="PF23188">
    <property type="entry name" value="THU_Piezo1"/>
    <property type="match status" value="1"/>
</dbReference>
<feature type="transmembrane region" description="Helical" evidence="8">
    <location>
        <begin position="1184"/>
        <end position="1204"/>
    </location>
</feature>
<dbReference type="STRING" id="478820.A0A196S832"/>
<comment type="similarity">
    <text evidence="2">Belongs to the PIEZO (TC 1.A.75) family.</text>
</comment>
<feature type="transmembrane region" description="Helical" evidence="8">
    <location>
        <begin position="2353"/>
        <end position="2376"/>
    </location>
</feature>
<feature type="signal peptide" evidence="9">
    <location>
        <begin position="1"/>
        <end position="22"/>
    </location>
</feature>
<keyword evidence="9" id="KW-0732">Signal</keyword>
<dbReference type="GO" id="GO:0008381">
    <property type="term" value="F:mechanosensitive monoatomic ion channel activity"/>
    <property type="evidence" value="ECO:0007669"/>
    <property type="project" value="InterPro"/>
</dbReference>
<sequence>MNGNSVLSWVLAFLLLCASALSRSVVAFSEAILLVVILCELSQGAAISRFCGYANIALSTVIIAGDLVASFVSWKWLQALGFESLRTWTASTYSFIVEVLIVVFAFIAVLKKEQDEKPTTRKRVLPMWSFRLFLLLSFLSCYSISNYVPLLLLVAISQRASLSKRASCVIFWVLAVTFLVQAAVTSLFGFFPHPSSFLSVLFHLFGKNTPAFSPFSLLTRLFFCVAMAALPFVRDDVVLSDESIPLSTTAVAGKGAFFLLLSKPVFYSLYYVILLLWVFLFPSVFSFPLVLLALVDLLLTRTSDRLITRQYIMTYLQSHTSPQDNQEGHQEDHHDGLVDMVLESLLERCVLLPNALWRLITLAYLFILQLHSFFASVDVTYGISAPRWLLALFGNRLGAAYAHDKYIQLLLLCALYAYSLFYTRYDVKAVIRLSYQCIQSDSLHSAAFTTLQAVYRMLNNLVRVALLALLAVSVDASLAVVTLVFLLETLASRNHLTVFLAALAALVKLYAAVFLGPNAGAKKPFSLFGLEGVFDPQKPAAPLSLLPVNLLVPFLVFLLSAYSFVSHRYTATARRSVFQALKSLSTPLQLSFRFLLMWLVIIAATLATTPNALTAVFLAVALITTILHVLNRASKPMVTFLCSLTLLAACASYFEPLVTVLGLKLPPVLARLEWGAFVSTHSMHDDVHSGRVFSAVFPALLAFFTFYLYTFSALHQPVQRSATAFVSQDDDHIKAIQVPLLSAPAEADRSLQATLGLHHFRCVTVIESGLYLLGVALALRLILLHSTLFSASLLFFLLFYTLGAPFPWAHSSHYMVLPVCLFVLAQYFGSFPFISHLSSTALSICRMVGLCPAEPLVSVTESLVLFSHEAAGVFTFNTRTLFAFIAIAFICLAMNAVRTDRVAACYMAVVSCFARCAGGKEKDPSTEAEELAAIRKEEEELMDSIACLQPSTDSLSPSDATPSTDASSPSEATPADASSDASSPLAARVPLKKDRHLVHRLRRTEQRLQQLKKRRDALQRSAQRRAVYGDTVRRLKASVVQLYHAMVANTPVLVKGFILVFLGLSAGMNSLNGLVNLAMLGVLLFCPNRLRGVMVTNLTWVLLQFVWIAVRPQDWLPRLKGVKLSNEWKHYLLIEFVDSSYLYRDILCFFCFSILVTALSATQEAKEVVEEEAKVEKEDSFWKAIRYVSIFLLDELFVILLFLVTLASPSLFSLCYFAFSLLLLYSPSSRAKSRILSALTLLLFINMALLSLFQLPFFPSLTRHSGWLGLLESFGIRKWMSDAYDGMAMCLQSGVVRTAQTVVKCQKYASFSAMGFYVTLLVLFYLYDAILRSEAYRSLHAELDGDSAVVQLRHEALLQGLVSSYLSLKKNLQDVEQRLYEKLKHTVGKVEIVQGAVYNQESKGDYVAPSTCEAVGVESACCTLRLCFPASAPLGELTGIVVANQRATELAVLDAQEEEFFYGPADFQVAPRPEEEAVEVTLRHNCLLPDSEYSFVVYCVYNELCITPPVVVNAVRTPSEAIPRAAGDKLSVIYHCCCYAGLAQTEVEIDLSAHELVVLSVDREARAIALLSPTYAFNRVIPLRSVCDVRLVVQDERRGALVTFLNEMKLPVHLCLQSTDFSTLFDPQAFCAAVTPFLPFPSKELPTKVIRKEKRSLSQQAWEYLRGLVVAPNSFQSTRMTLKQYEYIIAVYLCFLLLLRGDLLSLVYVVLLFCYGLVTPVCVSASFTNILLILSIVSTLLRYLVQTPLVCQTSRPSSGAWRLLLHSACDTTTVPDSFQPLFVFSFFKTADAFHPPRGASFVWDLVLLVILCSYRVFLAMSGIEAESIAEVTQKAIAATEVEENKTPCFNDNVDESVMEKCWKDSALAKRFASFFESPLRTGKSYLQVQAIAQFLLFVYSLFFIGRAVNNTYSAYANNIMNNQLQASTVFFVLTAVAVVVMDKYLSLTGDLFMKYVIHTVYCVAVLGFFILVIPFKTHRNWENNPYAFWYVLLQLVYLVYSAKQIQRGYPMQTTRIQKRMGEDVTLYGYYYDKVYSSIPFLYEINTIMEWMTTKTVLRMDMWLTAEEIHHVLYGALYSKGEDNKDEEFNRALPRLRKEKVNRGFCVIAGMMLLLVLPLLLFSSSSPVLVQNPVQSSNLYLDIITRNHTSRLMEAEDVYTMHGISHKEFEAWSELFTVEDHGRKQSVLNDAWATSAQVISFPPLEMTQWDMSSPARNTLIEELKRCEGIVVQMSVEFVRALPKDATTAKSSFSQVLNAEQCEGLKNMLCYSWQMMELPRFFPRLFYLSTTDKANAVDASSESYNMLGFGTTHYQSSFVRTLRSSNGYNTTNLLPNMEVWVVNDMVMNSMVAEEMGMLGSVGIIGLYVTILVTVGGVIRNFLLPQVSDIIYSSISNPELLLDLIYSLYVCRFSNYKGHYQDEKRIYSLLIRIFRSPELIVKLTEDPADTGCVKRVLEDE</sequence>
<feature type="transmembrane region" description="Helical" evidence="8">
    <location>
        <begin position="540"/>
        <end position="565"/>
    </location>
</feature>
<feature type="transmembrane region" description="Helical" evidence="8">
    <location>
        <begin position="211"/>
        <end position="232"/>
    </location>
</feature>
<feature type="transmembrane region" description="Helical" evidence="8">
    <location>
        <begin position="53"/>
        <end position="76"/>
    </location>
</feature>
<feature type="transmembrane region" description="Helical" evidence="8">
    <location>
        <begin position="1689"/>
        <end position="1718"/>
    </location>
</feature>
<dbReference type="PANTHER" id="PTHR13167">
    <property type="entry name" value="PIEZO-TYPE MECHANOSENSITIVE ION CHANNEL COMPONENT"/>
    <property type="match status" value="1"/>
</dbReference>
<evidence type="ECO:0000313" key="14">
    <source>
        <dbReference type="Proteomes" id="UP000078348"/>
    </source>
</evidence>
<feature type="transmembrane region" description="Helical" evidence="8">
    <location>
        <begin position="1952"/>
        <end position="1974"/>
    </location>
</feature>
<feature type="coiled-coil region" evidence="6">
    <location>
        <begin position="994"/>
        <end position="1021"/>
    </location>
</feature>